<gene>
    <name evidence="2" type="ORF">MSP8886_03729</name>
</gene>
<proteinExistence type="predicted"/>
<evidence type="ECO:0008006" key="4">
    <source>
        <dbReference type="Google" id="ProtNLM"/>
    </source>
</evidence>
<evidence type="ECO:0000313" key="2">
    <source>
        <dbReference type="EMBL" id="SBS36508.1"/>
    </source>
</evidence>
<evidence type="ECO:0000256" key="1">
    <source>
        <dbReference type="SAM" id="SignalP"/>
    </source>
</evidence>
<feature type="signal peptide" evidence="1">
    <location>
        <begin position="1"/>
        <end position="18"/>
    </location>
</feature>
<evidence type="ECO:0000313" key="3">
    <source>
        <dbReference type="Proteomes" id="UP000092544"/>
    </source>
</evidence>
<dbReference type="Proteomes" id="UP000092544">
    <property type="component" value="Unassembled WGS sequence"/>
</dbReference>
<keyword evidence="3" id="KW-1185">Reference proteome</keyword>
<accession>A0A1A8TTU0</accession>
<dbReference type="EMBL" id="FLOB01000013">
    <property type="protein sequence ID" value="SBS36508.1"/>
    <property type="molecule type" value="Genomic_DNA"/>
</dbReference>
<dbReference type="STRING" id="1792290.MSP8886_03729"/>
<name>A0A1A8TTU0_9GAMM</name>
<dbReference type="AlphaFoldDB" id="A0A1A8TTU0"/>
<organism evidence="2 3">
    <name type="scientific">Marinomonas spartinae</name>
    <dbReference type="NCBI Taxonomy" id="1792290"/>
    <lineage>
        <taxon>Bacteria</taxon>
        <taxon>Pseudomonadati</taxon>
        <taxon>Pseudomonadota</taxon>
        <taxon>Gammaproteobacteria</taxon>
        <taxon>Oceanospirillales</taxon>
        <taxon>Oceanospirillaceae</taxon>
        <taxon>Marinomonas</taxon>
    </lineage>
</organism>
<reference evidence="2 3" key="1">
    <citation type="submission" date="2016-06" db="EMBL/GenBank/DDBJ databases">
        <authorList>
            <person name="Kjaerup R.B."/>
            <person name="Dalgaard T.S."/>
            <person name="Juul-Madsen H.R."/>
        </authorList>
    </citation>
    <scope>NUCLEOTIDE SEQUENCE [LARGE SCALE GENOMIC DNA]</scope>
    <source>
        <strain evidence="2 3">CECT 8886</strain>
    </source>
</reference>
<feature type="chain" id="PRO_5008379275" description="Outer membrane protein beta-barrel domain-containing protein" evidence="1">
    <location>
        <begin position="19"/>
        <end position="159"/>
    </location>
</feature>
<dbReference type="RefSeq" id="WP_067019340.1">
    <property type="nucleotide sequence ID" value="NZ_FLOB01000013.1"/>
</dbReference>
<dbReference type="OrthoDB" id="6103802at2"/>
<keyword evidence="1" id="KW-0732">Signal</keyword>
<protein>
    <recommendedName>
        <fullName evidence="4">Outer membrane protein beta-barrel domain-containing protein</fullName>
    </recommendedName>
</protein>
<sequence length="159" mass="17283">MKRILFATLALFCGSTFAAEGQIASLVSFESTAARPKMNKEQDGSLTSLLSTQIEYTTPANISAYAGFSFALGDNFESAFSMGARYYSATPAFQLFPGIPMWSFIGGGVYFLDSATYYPEAGFRIATSDTSRLDVFVKLLNSSDDKYDRHVMVGAGLTF</sequence>